<dbReference type="PANTHER" id="PTHR31589">
    <property type="entry name" value="PROTEIN, PUTATIVE (DUF239)-RELATED-RELATED"/>
    <property type="match status" value="1"/>
</dbReference>
<name>A0AAV9CQ95_ACOCL</name>
<dbReference type="PROSITE" id="PS52045">
    <property type="entry name" value="NEPROSIN_PEP_CD"/>
    <property type="match status" value="2"/>
</dbReference>
<reference evidence="4" key="2">
    <citation type="submission" date="2023-06" db="EMBL/GenBank/DDBJ databases">
        <authorList>
            <person name="Ma L."/>
            <person name="Liu K.-W."/>
            <person name="Li Z."/>
            <person name="Hsiao Y.-Y."/>
            <person name="Qi Y."/>
            <person name="Fu T."/>
            <person name="Tang G."/>
            <person name="Zhang D."/>
            <person name="Sun W.-H."/>
            <person name="Liu D.-K."/>
            <person name="Li Y."/>
            <person name="Chen G.-Z."/>
            <person name="Liu X.-D."/>
            <person name="Liao X.-Y."/>
            <person name="Jiang Y.-T."/>
            <person name="Yu X."/>
            <person name="Hao Y."/>
            <person name="Huang J."/>
            <person name="Zhao X.-W."/>
            <person name="Ke S."/>
            <person name="Chen Y.-Y."/>
            <person name="Wu W.-L."/>
            <person name="Hsu J.-L."/>
            <person name="Lin Y.-F."/>
            <person name="Huang M.-D."/>
            <person name="Li C.-Y."/>
            <person name="Huang L."/>
            <person name="Wang Z.-W."/>
            <person name="Zhao X."/>
            <person name="Zhong W.-Y."/>
            <person name="Peng D.-H."/>
            <person name="Ahmad S."/>
            <person name="Lan S."/>
            <person name="Zhang J.-S."/>
            <person name="Tsai W.-C."/>
            <person name="Van De Peer Y."/>
            <person name="Liu Z.-J."/>
        </authorList>
    </citation>
    <scope>NUCLEOTIDE SEQUENCE</scope>
    <source>
        <strain evidence="4">CP</strain>
        <tissue evidence="4">Leaves</tissue>
    </source>
</reference>
<feature type="transmembrane region" description="Helical" evidence="1">
    <location>
        <begin position="649"/>
        <end position="668"/>
    </location>
</feature>
<proteinExistence type="predicted"/>
<sequence>MITMADFNGLVNIGKNINLLLILLALTNEVVGEITLSDQKEIQLNQLLKNLNKPAVKTIKSEDGDTVDCVDIHNQPTLDHPLLKIHTIQMEPSFVPKWEDTLKPTFEWTWQKSGSCPGGTVPIRRISRDDILRANSIESFGKKDVLGADGSVETAGLKPLTNPPSYGTKGAINVWNVHVEPGEWIQSALIVGNTKGEAHSFIETGWSIHPVVFGDTKTRFYAYWTGDGYHKTGCYNIMCSGFVQVSNRTMLGSILQPLSSLGGQQYEIEVSVYRVIMNIINLLFILLALTNEVVGEIQLNELLKNLNKPAVKTIKSEDGDIVDCVDIHNQPALDHPLLKNHTIQMEPSFAPKWEDTLKPTFEWTWQKSGSCPEGTVPIRRISRDDILRANSIESFGKKDVLGANGSVETAGLKPSSNPPSYGTHGEINVWSVHVEPGEWSQSALIVGNTKGEAHSFIEAGWAIHPVVFGDTKTRVYAYWTADGYQKTGCYNTMCSGFVQVSKLTMLGAFVQPLSSLDGDQYEIGVSIFRDKKQSSWWLRILGDYVGYWPDSIFRGFTSCPIVNWGGAILNKRNGGKHTNTQMGSGNHPKSGLFKRTAYISGAELMDDFGEFFTPTSVEPYYTKERCYSAKVDWSKRPQSMWIGLNTQSMRFFGFTLVGLVGLIAIVNMNNCHAN</sequence>
<dbReference type="Gene3D" id="3.90.1320.10">
    <property type="entry name" value="Outer-capsid protein sigma 3, large lobe"/>
    <property type="match status" value="2"/>
</dbReference>
<evidence type="ECO:0000259" key="3">
    <source>
        <dbReference type="PROSITE" id="PS52045"/>
    </source>
</evidence>
<protein>
    <recommendedName>
        <fullName evidence="3">Neprosin PEP catalytic domain-containing protein</fullName>
    </recommendedName>
</protein>
<gene>
    <name evidence="4" type="ORF">QJS10_CPB18g00858</name>
</gene>
<organism evidence="4 5">
    <name type="scientific">Acorus calamus</name>
    <name type="common">Sweet flag</name>
    <dbReference type="NCBI Taxonomy" id="4465"/>
    <lineage>
        <taxon>Eukaryota</taxon>
        <taxon>Viridiplantae</taxon>
        <taxon>Streptophyta</taxon>
        <taxon>Embryophyta</taxon>
        <taxon>Tracheophyta</taxon>
        <taxon>Spermatophyta</taxon>
        <taxon>Magnoliopsida</taxon>
        <taxon>Liliopsida</taxon>
        <taxon>Acoraceae</taxon>
        <taxon>Acorus</taxon>
    </lineage>
</organism>
<dbReference type="EMBL" id="JAUJYO010000018">
    <property type="protein sequence ID" value="KAK1291011.1"/>
    <property type="molecule type" value="Genomic_DNA"/>
</dbReference>
<accession>A0AAV9CQ95</accession>
<reference evidence="4" key="1">
    <citation type="journal article" date="2023" name="Nat. Commun.">
        <title>Diploid and tetraploid genomes of Acorus and the evolution of monocots.</title>
        <authorList>
            <person name="Ma L."/>
            <person name="Liu K.W."/>
            <person name="Li Z."/>
            <person name="Hsiao Y.Y."/>
            <person name="Qi Y."/>
            <person name="Fu T."/>
            <person name="Tang G.D."/>
            <person name="Zhang D."/>
            <person name="Sun W.H."/>
            <person name="Liu D.K."/>
            <person name="Li Y."/>
            <person name="Chen G.Z."/>
            <person name="Liu X.D."/>
            <person name="Liao X.Y."/>
            <person name="Jiang Y.T."/>
            <person name="Yu X."/>
            <person name="Hao Y."/>
            <person name="Huang J."/>
            <person name="Zhao X.W."/>
            <person name="Ke S."/>
            <person name="Chen Y.Y."/>
            <person name="Wu W.L."/>
            <person name="Hsu J.L."/>
            <person name="Lin Y.F."/>
            <person name="Huang M.D."/>
            <person name="Li C.Y."/>
            <person name="Huang L."/>
            <person name="Wang Z.W."/>
            <person name="Zhao X."/>
            <person name="Zhong W.Y."/>
            <person name="Peng D.H."/>
            <person name="Ahmad S."/>
            <person name="Lan S."/>
            <person name="Zhang J.S."/>
            <person name="Tsai W.C."/>
            <person name="Van de Peer Y."/>
            <person name="Liu Z.J."/>
        </authorList>
    </citation>
    <scope>NUCLEOTIDE SEQUENCE</scope>
    <source>
        <strain evidence="4">CP</strain>
    </source>
</reference>
<feature type="domain" description="Neprosin PEP catalytic" evidence="3">
    <location>
        <begin position="145"/>
        <end position="408"/>
    </location>
</feature>
<feature type="domain" description="Neprosin PEP catalytic" evidence="3">
    <location>
        <begin position="400"/>
        <end position="647"/>
    </location>
</feature>
<dbReference type="Pfam" id="PF03080">
    <property type="entry name" value="Neprosin"/>
    <property type="match status" value="2"/>
</dbReference>
<dbReference type="PANTHER" id="PTHR31589:SF110">
    <property type="entry name" value="PROTEIN, PUTATIVE (DUF239)-RELATED"/>
    <property type="match status" value="1"/>
</dbReference>
<dbReference type="InterPro" id="IPR025521">
    <property type="entry name" value="Neprosin_propep"/>
</dbReference>
<dbReference type="AlphaFoldDB" id="A0AAV9CQ95"/>
<evidence type="ECO:0000313" key="4">
    <source>
        <dbReference type="EMBL" id="KAK1291011.1"/>
    </source>
</evidence>
<dbReference type="InterPro" id="IPR053168">
    <property type="entry name" value="Glutamic_endopeptidase"/>
</dbReference>
<dbReference type="Pfam" id="PF14365">
    <property type="entry name" value="Neprosin_AP"/>
    <property type="match status" value="2"/>
</dbReference>
<keyword evidence="1" id="KW-0812">Transmembrane</keyword>
<evidence type="ECO:0000256" key="2">
    <source>
        <dbReference type="SAM" id="SignalP"/>
    </source>
</evidence>
<comment type="caution">
    <text evidence="4">The sequence shown here is derived from an EMBL/GenBank/DDBJ whole genome shotgun (WGS) entry which is preliminary data.</text>
</comment>
<keyword evidence="5" id="KW-1185">Reference proteome</keyword>
<evidence type="ECO:0000313" key="5">
    <source>
        <dbReference type="Proteomes" id="UP001180020"/>
    </source>
</evidence>
<evidence type="ECO:0000256" key="1">
    <source>
        <dbReference type="SAM" id="Phobius"/>
    </source>
</evidence>
<dbReference type="Proteomes" id="UP001180020">
    <property type="component" value="Unassembled WGS sequence"/>
</dbReference>
<feature type="chain" id="PRO_5043776452" description="Neprosin PEP catalytic domain-containing protein" evidence="2">
    <location>
        <begin position="33"/>
        <end position="674"/>
    </location>
</feature>
<dbReference type="InterPro" id="IPR004314">
    <property type="entry name" value="Neprosin"/>
</dbReference>
<keyword evidence="2" id="KW-0732">Signal</keyword>
<feature type="signal peptide" evidence="2">
    <location>
        <begin position="1"/>
        <end position="32"/>
    </location>
</feature>
<keyword evidence="1" id="KW-1133">Transmembrane helix</keyword>
<keyword evidence="1" id="KW-0472">Membrane</keyword>